<comment type="caution">
    <text evidence="2">The sequence shown here is derived from an EMBL/GenBank/DDBJ whole genome shotgun (WGS) entry which is preliminary data.</text>
</comment>
<feature type="compositionally biased region" description="Polar residues" evidence="1">
    <location>
        <begin position="872"/>
        <end position="885"/>
    </location>
</feature>
<organism evidence="2 3">
    <name type="scientific">Trametes pubescens</name>
    <name type="common">White-rot fungus</name>
    <dbReference type="NCBI Taxonomy" id="154538"/>
    <lineage>
        <taxon>Eukaryota</taxon>
        <taxon>Fungi</taxon>
        <taxon>Dikarya</taxon>
        <taxon>Basidiomycota</taxon>
        <taxon>Agaricomycotina</taxon>
        <taxon>Agaricomycetes</taxon>
        <taxon>Polyporales</taxon>
        <taxon>Polyporaceae</taxon>
        <taxon>Trametes</taxon>
    </lineage>
</organism>
<reference evidence="2 3" key="1">
    <citation type="submission" date="2016-10" db="EMBL/GenBank/DDBJ databases">
        <title>Genome sequence of the basidiomycete white-rot fungus Trametes pubescens.</title>
        <authorList>
            <person name="Makela M.R."/>
            <person name="Granchi Z."/>
            <person name="Peng M."/>
            <person name="De Vries R.P."/>
            <person name="Grigoriev I."/>
            <person name="Riley R."/>
            <person name="Hilden K."/>
        </authorList>
    </citation>
    <scope>NUCLEOTIDE SEQUENCE [LARGE SCALE GENOMIC DNA]</scope>
    <source>
        <strain evidence="2 3">FBCC735</strain>
    </source>
</reference>
<evidence type="ECO:0000256" key="1">
    <source>
        <dbReference type="SAM" id="MobiDB-lite"/>
    </source>
</evidence>
<proteinExistence type="predicted"/>
<evidence type="ECO:0000313" key="2">
    <source>
        <dbReference type="EMBL" id="OJT03953.1"/>
    </source>
</evidence>
<keyword evidence="3" id="KW-1185">Reference proteome</keyword>
<feature type="compositionally biased region" description="Basic and acidic residues" evidence="1">
    <location>
        <begin position="898"/>
        <end position="911"/>
    </location>
</feature>
<dbReference type="AlphaFoldDB" id="A0A1M2V8X6"/>
<evidence type="ECO:0000313" key="3">
    <source>
        <dbReference type="Proteomes" id="UP000184267"/>
    </source>
</evidence>
<sequence>MEYPDEILPALQLSLSGLLARTRPLISQGHSDDFVELMLAGRLPVNGQEHRVFVNAAQGMEPASLPDCRLVGDFDSLIGFTTRLPITVPLSIYPVPSFKHTLKKSLHIDMEVTVNGEKRSVAAHKIANVCFATFGVRSQVRAFFPRLLSTDESPLLTQEDLATIYDVGILPAIKNVAPDQSAHWPPSYQAAMALYRGPAGQLHMGTVDIPPATLSRFAVAFRQNMQTNLRLGKPMFQIELRGTKGMYSFPFSDAVARRDALDRMLDNVDLIAERNALKQWYVDVGVEIICPDHVVQWLSSGHWALLRHAMPSLSQAEITALLRGSNFAEDVSGHLFDLAGFRCTPGARGRHEQIHYINTYTTDKTVTYQLHRGAFSQHTTTSLYPGPITKLVSDVTTIADMFNECAGNGGHTQDGTARFEIRVRMENALATLLTFPPALLESTAICIPNSVWWDFKFCRTAAISYVVKEMSSDPPQSRAHIQSLVLGAALVYMLNAITQRPSEWRAERALAEACALYVPSGEDVANPITLDLDYEPTDKEPIGDGQGLYFLCGILRDEEHQWWRAPVGRGRIELPQLFTLYRATSLGEIEATLGATGVRRRRRPANLTRIANQRQRTTEIEFTNPEAVVPLDLDLEGLVITISPTLRLTGRDIPVTDAYDDEEVDAIGPDTDVSMLFDRLVAQWAYDMIQVSPNMKSRNDPSWTTLSVDQQRLVTLSLYKRLVLPFKGVWYRTGDAKYWDLLFDRFFPPQTKSLDKLQNYPGCRYFQLWLRLRAQVAKAPFEQLRNRLRPIFRDLDWLPYTDSDRIWNTRKPLQSVHAWTPLGSAANTGPGVRIAINGMKHPHPTVVLGVAIEEEEEDDEIDPRHLPPPPQSKNGQSTPSQSQRSIGHLPLELQIEQPESRLHRAVTRDRQVVAGPSQEAINSWRSTLETDLGRMNLREEEEASE</sequence>
<dbReference type="EMBL" id="MNAD01001569">
    <property type="protein sequence ID" value="OJT03953.1"/>
    <property type="molecule type" value="Genomic_DNA"/>
</dbReference>
<feature type="region of interest" description="Disordered" evidence="1">
    <location>
        <begin position="854"/>
        <end position="918"/>
    </location>
</feature>
<dbReference type="OMA" id="NCHERSK"/>
<name>A0A1M2V8X6_TRAPU</name>
<accession>A0A1M2V8X6</accession>
<gene>
    <name evidence="2" type="ORF">TRAPUB_5363</name>
</gene>
<dbReference type="Proteomes" id="UP000184267">
    <property type="component" value="Unassembled WGS sequence"/>
</dbReference>
<dbReference type="OrthoDB" id="3261690at2759"/>
<protein>
    <submittedName>
        <fullName evidence="2">Uncharacterized protein</fullName>
    </submittedName>
</protein>